<reference evidence="3" key="1">
    <citation type="journal article" date="2019" name="Int. J. Syst. Evol. Microbiol.">
        <title>The Global Catalogue of Microorganisms (GCM) 10K type strain sequencing project: providing services to taxonomists for standard genome sequencing and annotation.</title>
        <authorList>
            <consortium name="The Broad Institute Genomics Platform"/>
            <consortium name="The Broad Institute Genome Sequencing Center for Infectious Disease"/>
            <person name="Wu L."/>
            <person name="Ma J."/>
        </authorList>
    </citation>
    <scope>NUCLEOTIDE SEQUENCE [LARGE SCALE GENOMIC DNA]</scope>
    <source>
        <strain evidence="3">JCM 16601</strain>
    </source>
</reference>
<feature type="chain" id="PRO_5047440872" description="Lipoprotein" evidence="1">
    <location>
        <begin position="21"/>
        <end position="147"/>
    </location>
</feature>
<sequence length="147" mass="15621">MKKILTLICCTMLIAATSCTKKYITPANRTVFFTVKGGTSASSTGDWILNTDPSTGTKSYLVNLGKDGELPELDGYTQANDGVIVSISGDNGTTYEALPQTYSGVAYSYTHSKNLVQLFAQSPNGTTAILPTSDLVVKIVLVDSQPQ</sequence>
<accession>A0ABP7PAD9</accession>
<dbReference type="RefSeq" id="WP_259091925.1">
    <property type="nucleotide sequence ID" value="NZ_BAAAZC010000006.1"/>
</dbReference>
<gene>
    <name evidence="2" type="ORF">GCM10022210_07440</name>
</gene>
<protein>
    <recommendedName>
        <fullName evidence="4">Lipoprotein</fullName>
    </recommendedName>
</protein>
<evidence type="ECO:0000256" key="1">
    <source>
        <dbReference type="SAM" id="SignalP"/>
    </source>
</evidence>
<dbReference type="Proteomes" id="UP001500742">
    <property type="component" value="Unassembled WGS sequence"/>
</dbReference>
<evidence type="ECO:0000313" key="3">
    <source>
        <dbReference type="Proteomes" id="UP001500742"/>
    </source>
</evidence>
<comment type="caution">
    <text evidence="2">The sequence shown here is derived from an EMBL/GenBank/DDBJ whole genome shotgun (WGS) entry which is preliminary data.</text>
</comment>
<evidence type="ECO:0008006" key="4">
    <source>
        <dbReference type="Google" id="ProtNLM"/>
    </source>
</evidence>
<dbReference type="PROSITE" id="PS51257">
    <property type="entry name" value="PROKAR_LIPOPROTEIN"/>
    <property type="match status" value="1"/>
</dbReference>
<evidence type="ECO:0000313" key="2">
    <source>
        <dbReference type="EMBL" id="GAA3962031.1"/>
    </source>
</evidence>
<dbReference type="EMBL" id="BAAAZC010000006">
    <property type="protein sequence ID" value="GAA3962031.1"/>
    <property type="molecule type" value="Genomic_DNA"/>
</dbReference>
<organism evidence="2 3">
    <name type="scientific">Mucilaginibacter dorajii</name>
    <dbReference type="NCBI Taxonomy" id="692994"/>
    <lineage>
        <taxon>Bacteria</taxon>
        <taxon>Pseudomonadati</taxon>
        <taxon>Bacteroidota</taxon>
        <taxon>Sphingobacteriia</taxon>
        <taxon>Sphingobacteriales</taxon>
        <taxon>Sphingobacteriaceae</taxon>
        <taxon>Mucilaginibacter</taxon>
    </lineage>
</organism>
<name>A0ABP7PAD9_9SPHI</name>
<keyword evidence="1" id="KW-0732">Signal</keyword>
<feature type="signal peptide" evidence="1">
    <location>
        <begin position="1"/>
        <end position="20"/>
    </location>
</feature>
<proteinExistence type="predicted"/>
<keyword evidence="3" id="KW-1185">Reference proteome</keyword>